<gene>
    <name evidence="10" type="primary">dnaN_2</name>
    <name evidence="10" type="ORF">GCM10010276_87400</name>
</gene>
<dbReference type="Proteomes" id="UP001501777">
    <property type="component" value="Unassembled WGS sequence"/>
</dbReference>
<dbReference type="Pfam" id="PF02767">
    <property type="entry name" value="DNA_pol3_beta_2"/>
    <property type="match status" value="1"/>
</dbReference>
<reference evidence="10 11" key="1">
    <citation type="journal article" date="2019" name="Int. J. Syst. Evol. Microbiol.">
        <title>The Global Catalogue of Microorganisms (GCM) 10K type strain sequencing project: providing services to taxonomists for standard genome sequencing and annotation.</title>
        <authorList>
            <consortium name="The Broad Institute Genomics Platform"/>
            <consortium name="The Broad Institute Genome Sequencing Center for Infectious Disease"/>
            <person name="Wu L."/>
            <person name="Ma J."/>
        </authorList>
    </citation>
    <scope>NUCLEOTIDE SEQUENCE [LARGE SCALE GENOMIC DNA]</scope>
    <source>
        <strain evidence="10 11">JCM 4395</strain>
    </source>
</reference>
<evidence type="ECO:0000256" key="5">
    <source>
        <dbReference type="ARBA" id="ARBA00022695"/>
    </source>
</evidence>
<dbReference type="InterPro" id="IPR046938">
    <property type="entry name" value="DNA_clamp_sf"/>
</dbReference>
<evidence type="ECO:0000256" key="3">
    <source>
        <dbReference type="ARBA" id="ARBA00022490"/>
    </source>
</evidence>
<evidence type="ECO:0000256" key="7">
    <source>
        <dbReference type="ARBA" id="ARBA00022932"/>
    </source>
</evidence>
<dbReference type="EMBL" id="BAAASG010000030">
    <property type="protein sequence ID" value="GAA2522850.1"/>
    <property type="molecule type" value="Genomic_DNA"/>
</dbReference>
<proteinExistence type="inferred from homology"/>
<evidence type="ECO:0000256" key="2">
    <source>
        <dbReference type="ARBA" id="ARBA00010752"/>
    </source>
</evidence>
<evidence type="ECO:0000313" key="10">
    <source>
        <dbReference type="EMBL" id="GAA2522850.1"/>
    </source>
</evidence>
<organism evidence="10 11">
    <name type="scientific">Streptomyces longisporus</name>
    <dbReference type="NCBI Taxonomy" id="1948"/>
    <lineage>
        <taxon>Bacteria</taxon>
        <taxon>Bacillati</taxon>
        <taxon>Actinomycetota</taxon>
        <taxon>Actinomycetes</taxon>
        <taxon>Kitasatosporales</taxon>
        <taxon>Streptomycetaceae</taxon>
        <taxon>Streptomyces</taxon>
    </lineage>
</organism>
<evidence type="ECO:0000256" key="6">
    <source>
        <dbReference type="ARBA" id="ARBA00022705"/>
    </source>
</evidence>
<evidence type="ECO:0000256" key="8">
    <source>
        <dbReference type="ARBA" id="ARBA00023125"/>
    </source>
</evidence>
<keyword evidence="5" id="KW-0548">Nucleotidyltransferase</keyword>
<feature type="domain" description="DNA polymerase III beta sliding clamp central" evidence="9">
    <location>
        <begin position="101"/>
        <end position="222"/>
    </location>
</feature>
<keyword evidence="7" id="KW-0239">DNA-directed DNA polymerase</keyword>
<keyword evidence="11" id="KW-1185">Reference proteome</keyword>
<keyword evidence="3" id="KW-0963">Cytoplasm</keyword>
<accession>A0ABN3NHX0</accession>
<dbReference type="CDD" id="cd00140">
    <property type="entry name" value="beta_clamp"/>
    <property type="match status" value="1"/>
</dbReference>
<evidence type="ECO:0000313" key="11">
    <source>
        <dbReference type="Proteomes" id="UP001501777"/>
    </source>
</evidence>
<comment type="subcellular location">
    <subcellularLocation>
        <location evidence="1">Cytoplasm</location>
    </subcellularLocation>
</comment>
<comment type="caution">
    <text evidence="10">The sequence shown here is derived from an EMBL/GenBank/DDBJ whole genome shotgun (WGS) entry which is preliminary data.</text>
</comment>
<keyword evidence="4" id="KW-0808">Transferase</keyword>
<dbReference type="RefSeq" id="WP_344406852.1">
    <property type="nucleotide sequence ID" value="NZ_BAAASG010000030.1"/>
</dbReference>
<evidence type="ECO:0000256" key="4">
    <source>
        <dbReference type="ARBA" id="ARBA00022679"/>
    </source>
</evidence>
<keyword evidence="8" id="KW-0238">DNA-binding</keyword>
<dbReference type="SMART" id="SM00480">
    <property type="entry name" value="POL3Bc"/>
    <property type="match status" value="1"/>
</dbReference>
<sequence length="369" mass="39264">MFIQTGRNKVTFSSFDFETAVRITLPAETPVAQGNSLLDFTELKKALAAMVAGETKAVAARTLVALAGDLLTTEHLSVPITALDIHEYVHAAEPAPVLAELDAQAFLAHLNRVLPAAGRDDTLPALTGIQLTLAGETLTLAATDRYRFAVADVPAPATKNSLEKPITTLIPASVLGALAKRFKTHDGTLGIGMVTTDTEAPRATFSLGGTTITVRSLHGSLPPHNKLFPKTRKASVRIDRATAVRAVKKCHALIKAKGDKYSPVCFTWADDGTLTLAPRVGEASDQARVKGMTIPSEITHGTAEAVQGTRLPLNPAFLLNALATFTDDTITLHVQETTDGQATKPVLLTTGPSMRGDTYRHLLMPIRLS</sequence>
<protein>
    <submittedName>
        <fullName evidence="10">DNA polymerase III subunit beta</fullName>
    </submittedName>
</protein>
<comment type="similarity">
    <text evidence="2">Belongs to the beta sliding clamp family.</text>
</comment>
<keyword evidence="6" id="KW-0235">DNA replication</keyword>
<evidence type="ECO:0000259" key="9">
    <source>
        <dbReference type="Pfam" id="PF02767"/>
    </source>
</evidence>
<dbReference type="InterPro" id="IPR001001">
    <property type="entry name" value="DNA_polIII_beta"/>
</dbReference>
<dbReference type="PANTHER" id="PTHR30478">
    <property type="entry name" value="DNA POLYMERASE III SUBUNIT BETA"/>
    <property type="match status" value="1"/>
</dbReference>
<name>A0ABN3NHX0_STRLO</name>
<dbReference type="InterPro" id="IPR022637">
    <property type="entry name" value="DNA_polIII_beta_cen"/>
</dbReference>
<evidence type="ECO:0000256" key="1">
    <source>
        <dbReference type="ARBA" id="ARBA00004496"/>
    </source>
</evidence>
<dbReference type="SUPFAM" id="SSF55979">
    <property type="entry name" value="DNA clamp"/>
    <property type="match status" value="2"/>
</dbReference>
<dbReference type="PANTHER" id="PTHR30478:SF0">
    <property type="entry name" value="BETA SLIDING CLAMP"/>
    <property type="match status" value="1"/>
</dbReference>
<dbReference type="Gene3D" id="3.10.150.10">
    <property type="entry name" value="DNA Polymerase III, subunit A, domain 2"/>
    <property type="match status" value="2"/>
</dbReference>